<gene>
    <name evidence="3" type="ORF">GFD30_11730</name>
</gene>
<name>A0A6L5G9F1_9ACTN</name>
<keyword evidence="4" id="KW-1185">Reference proteome</keyword>
<dbReference type="Proteomes" id="UP000477750">
    <property type="component" value="Unassembled WGS sequence"/>
</dbReference>
<dbReference type="PRINTS" id="PR00081">
    <property type="entry name" value="GDHRDH"/>
</dbReference>
<dbReference type="SUPFAM" id="SSF51735">
    <property type="entry name" value="NAD(P)-binding Rossmann-fold domains"/>
    <property type="match status" value="1"/>
</dbReference>
<accession>A0A6L5G9F1</accession>
<reference evidence="3 4" key="1">
    <citation type="submission" date="2019-10" db="EMBL/GenBank/DDBJ databases">
        <title>Glycomyces albidus sp. nov., a novel actinomycete isolated from rhizosphere soil of wheat (Triticum aestivum L.).</title>
        <authorList>
            <person name="Qian L."/>
        </authorList>
    </citation>
    <scope>NUCLEOTIDE SEQUENCE [LARGE SCALE GENOMIC DNA]</scope>
    <source>
        <strain evidence="3 4">NEAU-7082</strain>
    </source>
</reference>
<protein>
    <submittedName>
        <fullName evidence="3">SDR family oxidoreductase</fullName>
    </submittedName>
</protein>
<dbReference type="InterPro" id="IPR020904">
    <property type="entry name" value="Sc_DH/Rdtase_CS"/>
</dbReference>
<dbReference type="Pfam" id="PF13561">
    <property type="entry name" value="adh_short_C2"/>
    <property type="match status" value="1"/>
</dbReference>
<proteinExistence type="inferred from homology"/>
<dbReference type="RefSeq" id="WP_153025407.1">
    <property type="nucleotide sequence ID" value="NZ_WIAO01000012.1"/>
</dbReference>
<dbReference type="PROSITE" id="PS00061">
    <property type="entry name" value="ADH_SHORT"/>
    <property type="match status" value="1"/>
</dbReference>
<dbReference type="CDD" id="cd05233">
    <property type="entry name" value="SDR_c"/>
    <property type="match status" value="1"/>
</dbReference>
<dbReference type="PANTHER" id="PTHR43639">
    <property type="entry name" value="OXIDOREDUCTASE, SHORT-CHAIN DEHYDROGENASE/REDUCTASE FAMILY (AFU_ORTHOLOGUE AFUA_5G02870)"/>
    <property type="match status" value="1"/>
</dbReference>
<sequence>MNRFEGKVAVITGGAKGIGAACAARLASEGAIVYVADIDEEAGERIVRETDGTVYFRRCDASSAADWAVLAGGVMDAYERVDVLVSNAFASVPGAPHEITEADWGLTLDVTLKATYLGVKTLIDPLRAAHGSVVAVSSVHAHCSRPGYSAYAAAKGGLSALIRQLASEYAPDVRFNSVAPGPILTTGWAASPEEDVKRVGEATLIGRIGRPEEVASAVAYLASDEASYVTGAELAVDGGTLAFRP</sequence>
<evidence type="ECO:0000313" key="4">
    <source>
        <dbReference type="Proteomes" id="UP000477750"/>
    </source>
</evidence>
<evidence type="ECO:0000256" key="1">
    <source>
        <dbReference type="ARBA" id="ARBA00006484"/>
    </source>
</evidence>
<comment type="caution">
    <text evidence="3">The sequence shown here is derived from an EMBL/GenBank/DDBJ whole genome shotgun (WGS) entry which is preliminary data.</text>
</comment>
<organism evidence="3 4">
    <name type="scientific">Glycomyces albidus</name>
    <dbReference type="NCBI Taxonomy" id="2656774"/>
    <lineage>
        <taxon>Bacteria</taxon>
        <taxon>Bacillati</taxon>
        <taxon>Actinomycetota</taxon>
        <taxon>Actinomycetes</taxon>
        <taxon>Glycomycetales</taxon>
        <taxon>Glycomycetaceae</taxon>
        <taxon>Glycomyces</taxon>
    </lineage>
</organism>
<dbReference type="Gene3D" id="3.40.50.720">
    <property type="entry name" value="NAD(P)-binding Rossmann-like Domain"/>
    <property type="match status" value="1"/>
</dbReference>
<evidence type="ECO:0000256" key="2">
    <source>
        <dbReference type="ARBA" id="ARBA00023002"/>
    </source>
</evidence>
<dbReference type="InterPro" id="IPR002347">
    <property type="entry name" value="SDR_fam"/>
</dbReference>
<comment type="similarity">
    <text evidence="1">Belongs to the short-chain dehydrogenases/reductases (SDR) family.</text>
</comment>
<keyword evidence="2" id="KW-0560">Oxidoreductase</keyword>
<dbReference type="AlphaFoldDB" id="A0A6L5G9F1"/>
<evidence type="ECO:0000313" key="3">
    <source>
        <dbReference type="EMBL" id="MQM26236.1"/>
    </source>
</evidence>
<dbReference type="GO" id="GO:0016491">
    <property type="term" value="F:oxidoreductase activity"/>
    <property type="evidence" value="ECO:0007669"/>
    <property type="project" value="UniProtKB-KW"/>
</dbReference>
<dbReference type="InterPro" id="IPR036291">
    <property type="entry name" value="NAD(P)-bd_dom_sf"/>
</dbReference>
<dbReference type="FunFam" id="3.40.50.720:FF:000084">
    <property type="entry name" value="Short-chain dehydrogenase reductase"/>
    <property type="match status" value="1"/>
</dbReference>
<dbReference type="PRINTS" id="PR00080">
    <property type="entry name" value="SDRFAMILY"/>
</dbReference>
<dbReference type="PANTHER" id="PTHR43639:SF1">
    <property type="entry name" value="SHORT-CHAIN DEHYDROGENASE_REDUCTASE FAMILY PROTEIN"/>
    <property type="match status" value="1"/>
</dbReference>
<dbReference type="EMBL" id="WIAO01000012">
    <property type="protein sequence ID" value="MQM26236.1"/>
    <property type="molecule type" value="Genomic_DNA"/>
</dbReference>